<evidence type="ECO:0000313" key="2">
    <source>
        <dbReference type="EMBL" id="CAH2036096.1"/>
    </source>
</evidence>
<organism evidence="2 3">
    <name type="scientific">Thlaspi arvense</name>
    <name type="common">Field penny-cress</name>
    <dbReference type="NCBI Taxonomy" id="13288"/>
    <lineage>
        <taxon>Eukaryota</taxon>
        <taxon>Viridiplantae</taxon>
        <taxon>Streptophyta</taxon>
        <taxon>Embryophyta</taxon>
        <taxon>Tracheophyta</taxon>
        <taxon>Spermatophyta</taxon>
        <taxon>Magnoliopsida</taxon>
        <taxon>eudicotyledons</taxon>
        <taxon>Gunneridae</taxon>
        <taxon>Pentapetalae</taxon>
        <taxon>rosids</taxon>
        <taxon>malvids</taxon>
        <taxon>Brassicales</taxon>
        <taxon>Brassicaceae</taxon>
        <taxon>Thlaspideae</taxon>
        <taxon>Thlaspi</taxon>
    </lineage>
</organism>
<feature type="region of interest" description="Disordered" evidence="1">
    <location>
        <begin position="192"/>
        <end position="222"/>
    </location>
</feature>
<feature type="non-terminal residue" evidence="2">
    <location>
        <position position="1"/>
    </location>
</feature>
<dbReference type="AlphaFoldDB" id="A0AAU9R8S6"/>
<accession>A0AAU9R8S6</accession>
<keyword evidence="3" id="KW-1185">Reference proteome</keyword>
<feature type="region of interest" description="Disordered" evidence="1">
    <location>
        <begin position="1"/>
        <end position="152"/>
    </location>
</feature>
<gene>
    <name evidence="2" type="ORF">TAV2_LOCUS2805</name>
</gene>
<name>A0AAU9R8S6_THLAR</name>
<feature type="compositionally biased region" description="Basic and acidic residues" evidence="1">
    <location>
        <begin position="101"/>
        <end position="123"/>
    </location>
</feature>
<sequence length="222" mass="26131">MFPLRPGSDGGRRLPLFSGNSYKDNSTQALEKKHSKSRVIHGEKKDLREELQEKREDRSRDVWKRIDPQLNVRLPRYRERYHPYSKSYKEQSFHYNSSSKARLEWRPRREGPSDSNIEGRQHDGNSLGKTGETREDEKNKSPEERDADMEFEQRLDRELVEMEMDDEMIDNNELLLEDLEDYPEKIDAISQLSPELEDDDRGASWSHGIEKTTCHPGKSLPK</sequence>
<feature type="compositionally biased region" description="Basic and acidic residues" evidence="1">
    <location>
        <begin position="40"/>
        <end position="67"/>
    </location>
</feature>
<dbReference type="EMBL" id="OU466857">
    <property type="protein sequence ID" value="CAH2036096.1"/>
    <property type="molecule type" value="Genomic_DNA"/>
</dbReference>
<evidence type="ECO:0000256" key="1">
    <source>
        <dbReference type="SAM" id="MobiDB-lite"/>
    </source>
</evidence>
<protein>
    <submittedName>
        <fullName evidence="2">Uncharacterized protein</fullName>
    </submittedName>
</protein>
<proteinExistence type="predicted"/>
<evidence type="ECO:0000313" key="3">
    <source>
        <dbReference type="Proteomes" id="UP000836841"/>
    </source>
</evidence>
<feature type="compositionally biased region" description="Polar residues" evidence="1">
    <location>
        <begin position="18"/>
        <end position="29"/>
    </location>
</feature>
<reference evidence="2 3" key="1">
    <citation type="submission" date="2022-03" db="EMBL/GenBank/DDBJ databases">
        <authorList>
            <person name="Nunn A."/>
            <person name="Chopra R."/>
            <person name="Nunn A."/>
            <person name="Contreras Garrido A."/>
        </authorList>
    </citation>
    <scope>NUCLEOTIDE SEQUENCE [LARGE SCALE GENOMIC DNA]</scope>
</reference>
<feature type="compositionally biased region" description="Basic and acidic residues" evidence="1">
    <location>
        <begin position="131"/>
        <end position="144"/>
    </location>
</feature>
<feature type="compositionally biased region" description="Basic and acidic residues" evidence="1">
    <location>
        <begin position="76"/>
        <end position="92"/>
    </location>
</feature>
<dbReference type="Proteomes" id="UP000836841">
    <property type="component" value="Chromosome 1"/>
</dbReference>